<keyword evidence="6" id="KW-1185">Reference proteome</keyword>
<dbReference type="GO" id="GO:0016787">
    <property type="term" value="F:hydrolase activity"/>
    <property type="evidence" value="ECO:0007669"/>
    <property type="project" value="UniProtKB-KW"/>
</dbReference>
<keyword evidence="2 3" id="KW-0119">Carbohydrate metabolism</keyword>
<dbReference type="InterPro" id="IPR052046">
    <property type="entry name" value="GH57_Enzymes"/>
</dbReference>
<dbReference type="Proteomes" id="UP000610456">
    <property type="component" value="Unassembled WGS sequence"/>
</dbReference>
<dbReference type="RefSeq" id="WP_189603779.1">
    <property type="nucleotide sequence ID" value="NZ_BMXB01000002.1"/>
</dbReference>
<dbReference type="SUPFAM" id="SSF88713">
    <property type="entry name" value="Glycoside hydrolase/deacetylase"/>
    <property type="match status" value="1"/>
</dbReference>
<comment type="similarity">
    <text evidence="1 3">Belongs to the glycosyl hydrolase 57 family.</text>
</comment>
<name>A0A918S9T4_9FLAO</name>
<sequence>MKEKYICVHGHFYQPPRENPWLNKVEIQDSAYPYHDWNHRINAECYRRNSASRIMNSEGEIEEIINNYARMSFNMGPTLLAWMKNEAPESYQAILDADKESQERFSGHGSALAQAYNHLIMPLANDRDKETQVIWGIEDFKSRFNRFPEGMWLGETAANTSTLEMLAKHGIKFTILSPYQAKRVRKIGTKEWEDATDAKVDPKKPYLCKLPSGNEITLFFYDGPASQGVAFEGLLDNGERFADRLKGQISENDEVELMHIATDGESYGHHHSFGEMALSYCLHHIEEEEDVQLTIYGEFLEKHPPQYEAEIIEDTSWSCYHGVERWRSDCGCNTGGNGDWDQKWREPLRNTFDWVRENLITLYEEEMKKFTDDPWRVRDKYIHVILNRDQENVASFLRENIKKELSEEEKIKLLKLLEMQYHAMLMYTSCGWFFDEVTGIESMQDVFYATRAVQLAEEISGKNYEDDFVKLLEKIPSNIPEYGNVLTAYNKFVKPMALDMIRIGAHYAVSSLFEEFPTEVSLYNFSAAVKTKYYYEAGKQKLVIGRTEFRSDITWEKVDISYAVIHLGDRHLFGGVREYMGAEALEKLHNTVAELFKKGNIYEIFNIMDDYFGNHNYSFWHLFRDEQRSIMELVMENTFKNAEGAMQILYENSYPLLQAYKEINMEAPDRLKSPVSTVVNTRLMNLLKEEKFNLVKFERQLRSAELIDVDLDAVTLNFLSDKRLDSLMEILKEHPDDIDTLKCVNELIDILKDGPIQINRWQAQNIAYEIREESFSDFLKKSESGNDEKATEWVEAFRELEGKLNLAVI</sequence>
<dbReference type="Pfam" id="PF12055">
    <property type="entry name" value="DUF3536"/>
    <property type="match status" value="1"/>
</dbReference>
<proteinExistence type="inferred from homology"/>
<keyword evidence="5" id="KW-0378">Hydrolase</keyword>
<dbReference type="Pfam" id="PF03065">
    <property type="entry name" value="Glyco_hydro_57"/>
    <property type="match status" value="1"/>
</dbReference>
<dbReference type="CDD" id="cd10797">
    <property type="entry name" value="GH57N_APU_like_1"/>
    <property type="match status" value="1"/>
</dbReference>
<evidence type="ECO:0000313" key="6">
    <source>
        <dbReference type="Proteomes" id="UP000610456"/>
    </source>
</evidence>
<gene>
    <name evidence="5" type="ORF">GCM10007103_11870</name>
</gene>
<reference evidence="5" key="1">
    <citation type="journal article" date="2014" name="Int. J. Syst. Evol. Microbiol.">
        <title>Complete genome sequence of Corynebacterium casei LMG S-19264T (=DSM 44701T), isolated from a smear-ripened cheese.</title>
        <authorList>
            <consortium name="US DOE Joint Genome Institute (JGI-PGF)"/>
            <person name="Walter F."/>
            <person name="Albersmeier A."/>
            <person name="Kalinowski J."/>
            <person name="Ruckert C."/>
        </authorList>
    </citation>
    <scope>NUCLEOTIDE SEQUENCE</scope>
    <source>
        <strain evidence="5">KCTC 12719</strain>
    </source>
</reference>
<evidence type="ECO:0000259" key="4">
    <source>
        <dbReference type="Pfam" id="PF03065"/>
    </source>
</evidence>
<evidence type="ECO:0000256" key="3">
    <source>
        <dbReference type="RuleBase" id="RU361196"/>
    </source>
</evidence>
<dbReference type="InterPro" id="IPR004300">
    <property type="entry name" value="Glyco_hydro_57_N"/>
</dbReference>
<reference evidence="5" key="2">
    <citation type="submission" date="2020-09" db="EMBL/GenBank/DDBJ databases">
        <authorList>
            <person name="Sun Q."/>
            <person name="Kim S."/>
        </authorList>
    </citation>
    <scope>NUCLEOTIDE SEQUENCE</scope>
    <source>
        <strain evidence="5">KCTC 12719</strain>
    </source>
</reference>
<dbReference type="PANTHER" id="PTHR36306">
    <property type="entry name" value="ALPHA-AMYLASE-RELATED-RELATED"/>
    <property type="match status" value="1"/>
</dbReference>
<dbReference type="PANTHER" id="PTHR36306:SF3">
    <property type="entry name" value="GLYCOSIDE HYDROLASE FAMILY 57"/>
    <property type="match status" value="1"/>
</dbReference>
<dbReference type="AlphaFoldDB" id="A0A918S9T4"/>
<dbReference type="InterPro" id="IPR021923">
    <property type="entry name" value="DUF3536"/>
</dbReference>
<protein>
    <submittedName>
        <fullName evidence="5">Glycoside hydrolase</fullName>
    </submittedName>
</protein>
<dbReference type="GO" id="GO:0005975">
    <property type="term" value="P:carbohydrate metabolic process"/>
    <property type="evidence" value="ECO:0007669"/>
    <property type="project" value="InterPro"/>
</dbReference>
<evidence type="ECO:0000256" key="2">
    <source>
        <dbReference type="ARBA" id="ARBA00023277"/>
    </source>
</evidence>
<feature type="domain" description="Glycoside hydrolase family 57 N-terminal" evidence="4">
    <location>
        <begin position="40"/>
        <end position="308"/>
    </location>
</feature>
<evidence type="ECO:0000256" key="1">
    <source>
        <dbReference type="ARBA" id="ARBA00006821"/>
    </source>
</evidence>
<comment type="caution">
    <text evidence="5">The sequence shown here is derived from an EMBL/GenBank/DDBJ whole genome shotgun (WGS) entry which is preliminary data.</text>
</comment>
<accession>A0A918S9T4</accession>
<dbReference type="EMBL" id="BMXB01000002">
    <property type="protein sequence ID" value="GHA31849.1"/>
    <property type="molecule type" value="Genomic_DNA"/>
</dbReference>
<dbReference type="InterPro" id="IPR011330">
    <property type="entry name" value="Glyco_hydro/deAcase_b/a-brl"/>
</dbReference>
<evidence type="ECO:0000313" key="5">
    <source>
        <dbReference type="EMBL" id="GHA31849.1"/>
    </source>
</evidence>
<organism evidence="5 6">
    <name type="scientific">Salinimicrobium marinum</name>
    <dbReference type="NCBI Taxonomy" id="680283"/>
    <lineage>
        <taxon>Bacteria</taxon>
        <taxon>Pseudomonadati</taxon>
        <taxon>Bacteroidota</taxon>
        <taxon>Flavobacteriia</taxon>
        <taxon>Flavobacteriales</taxon>
        <taxon>Flavobacteriaceae</taxon>
        <taxon>Salinimicrobium</taxon>
    </lineage>
</organism>
<dbReference type="Gene3D" id="3.20.110.10">
    <property type="entry name" value="Glycoside hydrolase 38, N terminal domain"/>
    <property type="match status" value="2"/>
</dbReference>
<dbReference type="InterPro" id="IPR027291">
    <property type="entry name" value="Glyco_hydro_38_N_sf"/>
</dbReference>